<dbReference type="AlphaFoldDB" id="A0A8J5KJH7"/>
<reference evidence="2" key="1">
    <citation type="journal article" date="2021" name="Sci. Adv.">
        <title>The American lobster genome reveals insights on longevity, neural, and immune adaptations.</title>
        <authorList>
            <person name="Polinski J.M."/>
            <person name="Zimin A.V."/>
            <person name="Clark K.F."/>
            <person name="Kohn A.B."/>
            <person name="Sadowski N."/>
            <person name="Timp W."/>
            <person name="Ptitsyn A."/>
            <person name="Khanna P."/>
            <person name="Romanova D.Y."/>
            <person name="Williams P."/>
            <person name="Greenwood S.J."/>
            <person name="Moroz L.L."/>
            <person name="Walt D.R."/>
            <person name="Bodnar A.G."/>
        </authorList>
    </citation>
    <scope>NUCLEOTIDE SEQUENCE</scope>
    <source>
        <strain evidence="2">GMGI-L3</strain>
    </source>
</reference>
<feature type="non-terminal residue" evidence="2">
    <location>
        <position position="546"/>
    </location>
</feature>
<protein>
    <recommendedName>
        <fullName evidence="1">Ras-associating domain-containing protein</fullName>
    </recommendedName>
</protein>
<name>A0A8J5KJH7_HOMAM</name>
<proteinExistence type="predicted"/>
<gene>
    <name evidence="2" type="ORF">Hamer_G012570</name>
</gene>
<dbReference type="GO" id="GO:0007165">
    <property type="term" value="P:signal transduction"/>
    <property type="evidence" value="ECO:0007669"/>
    <property type="project" value="InterPro"/>
</dbReference>
<dbReference type="EMBL" id="JAHLQT010013238">
    <property type="protein sequence ID" value="KAG7170995.1"/>
    <property type="molecule type" value="Genomic_DNA"/>
</dbReference>
<evidence type="ECO:0000313" key="3">
    <source>
        <dbReference type="Proteomes" id="UP000747542"/>
    </source>
</evidence>
<dbReference type="Proteomes" id="UP000747542">
    <property type="component" value="Unassembled WGS sequence"/>
</dbReference>
<keyword evidence="3" id="KW-1185">Reference proteome</keyword>
<sequence>MEESQLRMSPITSNARHWKHVDPKFSFAKWKKKELKRRKCNVSVGKCHYHRQYGHGMPINLPKIYKKQTRSFRGFCKFAHLLLTEFPQGVQNVIKKKQVYRNNVFTEDGGVEKPLSPKPSSLRKYVEKYLSKAQVENKYIQDSNTVNLCAEKLSTLAEGANIVDKEVFLRTLVEQQRETPEVSAVTVTLSDNYGDDNTTIPVQYFLRVQEVLTDVLNRLRYPHQLLPQRYYQMFQVYSPDCIRPMPMNEKIYQDQVTGVQNYTYLVRRLTSHYKGEEDEKLVYCKELLGVDKNLRVWRYMEVKMGRARLLRAKIMARAEIIRLMEAVEEPRLIVRDKTTIELLCQLVKMGFLSDPEREVFKCGEENELQKTPYITDQDFGGRNYHWCPDYGYLQRIFHFCHDKDITAVLQVLRGELQQLKIQYEVLLSTPPDILYAEDESVLLDCLRDEGVKAQKYQDTHEKFLKSLEEHHQRVSGEYFNLIQSRNAAWDQYENLIHKVHSYKFILESYAEKCAKMKATLKWHKLQKYKELIETTRNECIACETKL</sequence>
<comment type="caution">
    <text evidence="2">The sequence shown here is derived from an EMBL/GenBank/DDBJ whole genome shotgun (WGS) entry which is preliminary data.</text>
</comment>
<accession>A0A8J5KJH7</accession>
<feature type="domain" description="Ras-associating" evidence="1">
    <location>
        <begin position="207"/>
        <end position="270"/>
    </location>
</feature>
<evidence type="ECO:0000259" key="1">
    <source>
        <dbReference type="PROSITE" id="PS50200"/>
    </source>
</evidence>
<dbReference type="PROSITE" id="PS50200">
    <property type="entry name" value="RA"/>
    <property type="match status" value="1"/>
</dbReference>
<dbReference type="InterPro" id="IPR000159">
    <property type="entry name" value="RA_dom"/>
</dbReference>
<evidence type="ECO:0000313" key="2">
    <source>
        <dbReference type="EMBL" id="KAG7170995.1"/>
    </source>
</evidence>
<organism evidence="2 3">
    <name type="scientific">Homarus americanus</name>
    <name type="common">American lobster</name>
    <dbReference type="NCBI Taxonomy" id="6706"/>
    <lineage>
        <taxon>Eukaryota</taxon>
        <taxon>Metazoa</taxon>
        <taxon>Ecdysozoa</taxon>
        <taxon>Arthropoda</taxon>
        <taxon>Crustacea</taxon>
        <taxon>Multicrustacea</taxon>
        <taxon>Malacostraca</taxon>
        <taxon>Eumalacostraca</taxon>
        <taxon>Eucarida</taxon>
        <taxon>Decapoda</taxon>
        <taxon>Pleocyemata</taxon>
        <taxon>Astacidea</taxon>
        <taxon>Nephropoidea</taxon>
        <taxon>Nephropidae</taxon>
        <taxon>Homarus</taxon>
    </lineage>
</organism>